<dbReference type="Proteomes" id="UP000515908">
    <property type="component" value="Chromosome 17"/>
</dbReference>
<evidence type="ECO:0000256" key="4">
    <source>
        <dbReference type="ARBA" id="ARBA00022806"/>
    </source>
</evidence>
<dbReference type="VEuPathDB" id="TriTrypDB:ADEAN_000807400"/>
<dbReference type="Pfam" id="PF04408">
    <property type="entry name" value="WHD_HA2"/>
    <property type="match status" value="1"/>
</dbReference>
<keyword evidence="4" id="KW-0347">Helicase</keyword>
<dbReference type="InterPro" id="IPR048333">
    <property type="entry name" value="HA2_WH"/>
</dbReference>
<dbReference type="SMART" id="SM00847">
    <property type="entry name" value="HA2"/>
    <property type="match status" value="1"/>
</dbReference>
<dbReference type="GO" id="GO:0003724">
    <property type="term" value="F:RNA helicase activity"/>
    <property type="evidence" value="ECO:0007669"/>
    <property type="project" value="UniProtKB-EC"/>
</dbReference>
<dbReference type="Pfam" id="PF21010">
    <property type="entry name" value="HA2_C"/>
    <property type="match status" value="1"/>
</dbReference>
<evidence type="ECO:0000259" key="8">
    <source>
        <dbReference type="PROSITE" id="PS51192"/>
    </source>
</evidence>
<dbReference type="Gene3D" id="1.20.120.1080">
    <property type="match status" value="1"/>
</dbReference>
<dbReference type="PANTHER" id="PTHR18934:SF237">
    <property type="entry name" value="ATP-DEPENDENT DNA_RNA HELICASE DHX36"/>
    <property type="match status" value="1"/>
</dbReference>
<evidence type="ECO:0000313" key="11">
    <source>
        <dbReference type="Proteomes" id="UP000515908"/>
    </source>
</evidence>
<feature type="domain" description="Helicase C-terminal" evidence="9">
    <location>
        <begin position="327"/>
        <end position="501"/>
    </location>
</feature>
<dbReference type="CDD" id="cd17917">
    <property type="entry name" value="DEXHc_RHA-like"/>
    <property type="match status" value="1"/>
</dbReference>
<proteinExistence type="predicted"/>
<dbReference type="SMART" id="SM00490">
    <property type="entry name" value="HELICc"/>
    <property type="match status" value="1"/>
</dbReference>
<feature type="region of interest" description="Disordered" evidence="7">
    <location>
        <begin position="47"/>
        <end position="68"/>
    </location>
</feature>
<evidence type="ECO:0000313" key="10">
    <source>
        <dbReference type="EMBL" id="CAD2220552.1"/>
    </source>
</evidence>
<keyword evidence="2" id="KW-0547">Nucleotide-binding</keyword>
<dbReference type="InterPro" id="IPR007502">
    <property type="entry name" value="Helicase-assoc_dom"/>
</dbReference>
<dbReference type="EMBL" id="LR877161">
    <property type="protein sequence ID" value="CAD2220552.1"/>
    <property type="molecule type" value="Genomic_DNA"/>
</dbReference>
<evidence type="ECO:0000256" key="6">
    <source>
        <dbReference type="ARBA" id="ARBA00022884"/>
    </source>
</evidence>
<keyword evidence="11" id="KW-1185">Reference proteome</keyword>
<dbReference type="GO" id="GO:0005634">
    <property type="term" value="C:nucleus"/>
    <property type="evidence" value="ECO:0007669"/>
    <property type="project" value="TreeGrafter"/>
</dbReference>
<evidence type="ECO:0000259" key="9">
    <source>
        <dbReference type="PROSITE" id="PS51194"/>
    </source>
</evidence>
<dbReference type="Pfam" id="PF00270">
    <property type="entry name" value="DEAD"/>
    <property type="match status" value="1"/>
</dbReference>
<keyword evidence="3" id="KW-0378">Hydrolase</keyword>
<dbReference type="InterPro" id="IPR002464">
    <property type="entry name" value="DNA/RNA_helicase_DEAH_CS"/>
</dbReference>
<dbReference type="SMART" id="SM00487">
    <property type="entry name" value="DEXDc"/>
    <property type="match status" value="1"/>
</dbReference>
<keyword evidence="6" id="KW-0694">RNA-binding</keyword>
<dbReference type="Pfam" id="PF00271">
    <property type="entry name" value="Helicase_C"/>
    <property type="match status" value="1"/>
</dbReference>
<dbReference type="OrthoDB" id="5600252at2759"/>
<evidence type="ECO:0000256" key="2">
    <source>
        <dbReference type="ARBA" id="ARBA00022741"/>
    </source>
</evidence>
<dbReference type="PROSITE" id="PS51194">
    <property type="entry name" value="HELICASE_CTER"/>
    <property type="match status" value="1"/>
</dbReference>
<dbReference type="GO" id="GO:0016787">
    <property type="term" value="F:hydrolase activity"/>
    <property type="evidence" value="ECO:0007669"/>
    <property type="project" value="UniProtKB-KW"/>
</dbReference>
<protein>
    <recommendedName>
        <fullName evidence="1">RNA helicase</fullName>
        <ecNumber evidence="1">3.6.4.13</ecNumber>
    </recommendedName>
</protein>
<keyword evidence="5" id="KW-0067">ATP-binding</keyword>
<dbReference type="InterPro" id="IPR014001">
    <property type="entry name" value="Helicase_ATP-bd"/>
</dbReference>
<organism evidence="10 11">
    <name type="scientific">Angomonas deanei</name>
    <dbReference type="NCBI Taxonomy" id="59799"/>
    <lineage>
        <taxon>Eukaryota</taxon>
        <taxon>Discoba</taxon>
        <taxon>Euglenozoa</taxon>
        <taxon>Kinetoplastea</taxon>
        <taxon>Metakinetoplastina</taxon>
        <taxon>Trypanosomatida</taxon>
        <taxon>Trypanosomatidae</taxon>
        <taxon>Strigomonadinae</taxon>
        <taxon>Angomonas</taxon>
    </lineage>
</organism>
<dbReference type="InterPro" id="IPR001650">
    <property type="entry name" value="Helicase_C-like"/>
</dbReference>
<dbReference type="PANTHER" id="PTHR18934">
    <property type="entry name" value="ATP-DEPENDENT RNA HELICASE"/>
    <property type="match status" value="1"/>
</dbReference>
<evidence type="ECO:0000256" key="7">
    <source>
        <dbReference type="SAM" id="MobiDB-lite"/>
    </source>
</evidence>
<dbReference type="PROSITE" id="PS51192">
    <property type="entry name" value="HELICASE_ATP_BIND_1"/>
    <property type="match status" value="1"/>
</dbReference>
<accession>A0A7G2CQU0</accession>
<dbReference type="AlphaFoldDB" id="A0A7G2CQU0"/>
<dbReference type="GO" id="GO:0005524">
    <property type="term" value="F:ATP binding"/>
    <property type="evidence" value="ECO:0007669"/>
    <property type="project" value="UniProtKB-KW"/>
</dbReference>
<dbReference type="EC" id="3.6.4.13" evidence="1"/>
<evidence type="ECO:0000256" key="1">
    <source>
        <dbReference type="ARBA" id="ARBA00012552"/>
    </source>
</evidence>
<dbReference type="InterPro" id="IPR027417">
    <property type="entry name" value="P-loop_NTPase"/>
</dbReference>
<evidence type="ECO:0000256" key="3">
    <source>
        <dbReference type="ARBA" id="ARBA00022801"/>
    </source>
</evidence>
<feature type="domain" description="Helicase ATP-binding" evidence="8">
    <location>
        <begin position="91"/>
        <end position="263"/>
    </location>
</feature>
<evidence type="ECO:0000256" key="5">
    <source>
        <dbReference type="ARBA" id="ARBA00022840"/>
    </source>
</evidence>
<dbReference type="Gene3D" id="3.40.50.300">
    <property type="entry name" value="P-loop containing nucleotide triphosphate hydrolases"/>
    <property type="match status" value="2"/>
</dbReference>
<gene>
    <name evidence="10" type="ORF">ADEAN_000807400</name>
</gene>
<dbReference type="InterPro" id="IPR011545">
    <property type="entry name" value="DEAD/DEAH_box_helicase_dom"/>
</dbReference>
<dbReference type="SUPFAM" id="SSF52540">
    <property type="entry name" value="P-loop containing nucleoside triphosphate hydrolases"/>
    <property type="match status" value="1"/>
</dbReference>
<reference evidence="10 11" key="1">
    <citation type="submission" date="2020-08" db="EMBL/GenBank/DDBJ databases">
        <authorList>
            <person name="Newling K."/>
            <person name="Davey J."/>
            <person name="Forrester S."/>
        </authorList>
    </citation>
    <scope>NUCLEOTIDE SEQUENCE [LARGE SCALE GENOMIC DNA]</scope>
    <source>
        <strain evidence="11">Crithidia deanei Carvalho (ATCC PRA-265)</strain>
    </source>
</reference>
<sequence length="773" mass="86843">MEGYQGAQLLPDFFLEKSNIDPVMETLLPLQKVMYKDLQIEANKQPQRKAFHSTKPGFTSPPPHTKNAQKMEQVRQFRTGLPTYKRRDEIVSCVKENDVTIICGDTGCGKTTQIPQLLYDSGIFPRNDSIICTQPRRISALSVANRVAAERDEACGDSCGYVIRFENMTSPQTRIIYATTGILLRRLHTEPDLCGVSCVVVDEVHERDVETDFCLLLLRDRLREQREDPSRFATKLKVVVMSATIQIETLERYFDGCNGGSPVPIVRIPGTLFPVEEYFLEDVLTWLEKSTDSASDTSESASLYNELKSSVFSNVERDAEYMIPFEVVVDLIVHIHQEYSRNHSESILVFLPGWAAISRVMKMLQNSSVSRQLSILPLHSSLTTREQQRVFDAPPRGYRKIVLATSIAETSITIDDIVYVIDGGLVKGTSYDPLGNMSSLKASLISKANGTQRRGRAGRCRAGVCVHLLSREVYDALPDFLQPDIVRSPLEEVCLQIKAIRPDERCQHVLSRAMDAPPTTSVKFAVDFLTEMGALTEKEEQLTNLGRALAQLPVHPLLGKMLFAAACLGVLEPVSTIAAGLSVKSVFVRPQVFERDAAQESIQRLDNGDLSDHLCVLKVYEGWVRSGRSVSYAQSHFADSSTLRSLERTKRQLTRYVLQSPLLRRVNNPEQMSSCHRNNTGLIRLVVLWSLYPRLATTEYRANRPGIQMPNIYCWDNKVCLMGGGSCLFKRKRGISSTVLLLSTLSECRWSPSLIFTREQQCLLLTWRCVCAS</sequence>
<dbReference type="PROSITE" id="PS00690">
    <property type="entry name" value="DEAH_ATP_HELICASE"/>
    <property type="match status" value="1"/>
</dbReference>
<dbReference type="CDD" id="cd18791">
    <property type="entry name" value="SF2_C_RHA"/>
    <property type="match status" value="1"/>
</dbReference>
<dbReference type="GO" id="GO:0003723">
    <property type="term" value="F:RNA binding"/>
    <property type="evidence" value="ECO:0007669"/>
    <property type="project" value="UniProtKB-KW"/>
</dbReference>
<name>A0A7G2CQU0_9TRYP</name>